<protein>
    <submittedName>
        <fullName evidence="2">Hermansky-Pudlak syndrome 1</fullName>
    </submittedName>
</protein>
<feature type="non-terminal residue" evidence="2">
    <location>
        <position position="184"/>
    </location>
</feature>
<proteinExistence type="predicted"/>
<dbReference type="GO" id="GO:1903232">
    <property type="term" value="P:melanosome assembly"/>
    <property type="evidence" value="ECO:0007669"/>
    <property type="project" value="TreeGrafter"/>
</dbReference>
<dbReference type="InterPro" id="IPR026053">
    <property type="entry name" value="HPS1"/>
</dbReference>
<dbReference type="GO" id="GO:0016192">
    <property type="term" value="P:vesicle-mediated transport"/>
    <property type="evidence" value="ECO:0007669"/>
    <property type="project" value="InterPro"/>
</dbReference>
<evidence type="ECO:0000259" key="1">
    <source>
        <dbReference type="Pfam" id="PF19036"/>
    </source>
</evidence>
<dbReference type="AlphaFoldDB" id="A0A1A8QFM2"/>
<dbReference type="PANTHER" id="PTHR12761">
    <property type="entry name" value="HERMANSKY-PUDLAK SYNDROME PROTEIN 1"/>
    <property type="match status" value="1"/>
</dbReference>
<feature type="non-terminal residue" evidence="2">
    <location>
        <position position="1"/>
    </location>
</feature>
<reference evidence="2" key="2">
    <citation type="submission" date="2016-06" db="EMBL/GenBank/DDBJ databases">
        <title>The genome of a short-lived fish provides insights into sex chromosome evolution and the genetic control of aging.</title>
        <authorList>
            <person name="Reichwald K."/>
            <person name="Felder M."/>
            <person name="Petzold A."/>
            <person name="Koch P."/>
            <person name="Groth M."/>
            <person name="Platzer M."/>
        </authorList>
    </citation>
    <scope>NUCLEOTIDE SEQUENCE</scope>
    <source>
        <tissue evidence="2">Brain</tissue>
    </source>
</reference>
<dbReference type="InterPro" id="IPR043972">
    <property type="entry name" value="FUZ/MON1/HPS1_longin_1"/>
</dbReference>
<dbReference type="Pfam" id="PF19036">
    <property type="entry name" value="Fuz_longin_1"/>
    <property type="match status" value="1"/>
</dbReference>
<organism evidence="2">
    <name type="scientific">Nothobranchius pienaari</name>
    <dbReference type="NCBI Taxonomy" id="704102"/>
    <lineage>
        <taxon>Eukaryota</taxon>
        <taxon>Metazoa</taxon>
        <taxon>Chordata</taxon>
        <taxon>Craniata</taxon>
        <taxon>Vertebrata</taxon>
        <taxon>Euteleostomi</taxon>
        <taxon>Actinopterygii</taxon>
        <taxon>Neopterygii</taxon>
        <taxon>Teleostei</taxon>
        <taxon>Neoteleostei</taxon>
        <taxon>Acanthomorphata</taxon>
        <taxon>Ovalentaria</taxon>
        <taxon>Atherinomorphae</taxon>
        <taxon>Cyprinodontiformes</taxon>
        <taxon>Nothobranchiidae</taxon>
        <taxon>Nothobranchius</taxon>
    </lineage>
</organism>
<accession>A0A1A8QFM2</accession>
<feature type="domain" description="FUZ/MON1/HPS1 first Longin" evidence="1">
    <location>
        <begin position="20"/>
        <end position="84"/>
    </location>
</feature>
<dbReference type="GO" id="GO:0031085">
    <property type="term" value="C:BLOC-3 complex"/>
    <property type="evidence" value="ECO:0007669"/>
    <property type="project" value="TreeGrafter"/>
</dbReference>
<reference evidence="2" key="1">
    <citation type="submission" date="2016-05" db="EMBL/GenBank/DDBJ databases">
        <authorList>
            <person name="Lavstsen T."/>
            <person name="Jespersen J.S."/>
        </authorList>
    </citation>
    <scope>NUCLEOTIDE SEQUENCE</scope>
    <source>
        <tissue evidence="2">Brain</tissue>
    </source>
</reference>
<dbReference type="PANTHER" id="PTHR12761:SF1">
    <property type="entry name" value="BLOC-3 COMPLEX MEMBER HPS1"/>
    <property type="match status" value="1"/>
</dbReference>
<dbReference type="GO" id="GO:0005085">
    <property type="term" value="F:guanyl-nucleotide exchange factor activity"/>
    <property type="evidence" value="ECO:0007669"/>
    <property type="project" value="TreeGrafter"/>
</dbReference>
<sequence length="184" mass="20581">RNIQEQYGASQEEGEELPAFEDILSTLFAPIIISYSTMEDSYTSFTTDNNHIYVLHQFDECLYIAVNGDGEEKEDDLRRKIRNASILTTSDLLALIIMAQNMYPSNVDLDDPSPEDVESTSGSVLLTKIPTSAVALSVYKYLEDFDKLEKRLREGQGSSAAARSPLNMQDVRCKLDKFVKALGP</sequence>
<name>A0A1A8QFM2_9TELE</name>
<gene>
    <name evidence="2" type="primary">HPS1</name>
</gene>
<dbReference type="EMBL" id="HAEG01012547">
    <property type="protein sequence ID" value="SBR92640.1"/>
    <property type="molecule type" value="Transcribed_RNA"/>
</dbReference>
<evidence type="ECO:0000313" key="2">
    <source>
        <dbReference type="EMBL" id="SBR92640.1"/>
    </source>
</evidence>